<dbReference type="InterPro" id="IPR020845">
    <property type="entry name" value="AMP-binding_CS"/>
</dbReference>
<accession>A0A4R1HGT5</accession>
<dbReference type="OrthoDB" id="5296889at2"/>
<dbReference type="GO" id="GO:0005524">
    <property type="term" value="F:ATP binding"/>
    <property type="evidence" value="ECO:0007669"/>
    <property type="project" value="UniProtKB-KW"/>
</dbReference>
<evidence type="ECO:0000256" key="2">
    <source>
        <dbReference type="ARBA" id="ARBA00022840"/>
    </source>
</evidence>
<dbReference type="GO" id="GO:0004467">
    <property type="term" value="F:long-chain fatty acid-CoA ligase activity"/>
    <property type="evidence" value="ECO:0007669"/>
    <property type="project" value="TreeGrafter"/>
</dbReference>
<organism evidence="4 5">
    <name type="scientific">Thiogranum longum</name>
    <dbReference type="NCBI Taxonomy" id="1537524"/>
    <lineage>
        <taxon>Bacteria</taxon>
        <taxon>Pseudomonadati</taxon>
        <taxon>Pseudomonadota</taxon>
        <taxon>Gammaproteobacteria</taxon>
        <taxon>Chromatiales</taxon>
        <taxon>Ectothiorhodospiraceae</taxon>
        <taxon>Thiogranum</taxon>
    </lineage>
</organism>
<dbReference type="PANTHER" id="PTHR43272">
    <property type="entry name" value="LONG-CHAIN-FATTY-ACID--COA LIGASE"/>
    <property type="match status" value="1"/>
</dbReference>
<keyword evidence="1" id="KW-0547">Nucleotide-binding</keyword>
<sequence>MVDWQEDLITVETASTLDGLFVERVRRSPDTLAYRNFDKATKDWRDYTWRDVARCVARWRAALADEGLDVGERVAIRLRNSLDWVCFDQAAMAEALVTVPLYTEDRPDNVAYILDDAAVSLMLVQTLSQWKKLEPSLADNTVLQRVLIVDPPESVEARESALAEDERLRFVDDWLPVTAPAITRREGDPHGLASIVYTSGTTGRSKGVMLSHYNMLSVAHTAVTSVSCYQQDLFLSFLPLSHTLERTGGYYLPMMAGAAVAHARSVPQLAEDLLHIQPTVMIAVPRIFERVHGRISAQLEKKSPLARWLFNTAVNIGWRNFRRQQGEASWSPVLLFNPLLKKLVGDKVTEKLGGRMRYAVSGGAALPLTVSKVFIGLGLEILQGYGLTETSPIISVNVPGRNDPSTVGEPCRGIDVCVGESDELLVKSPGVMLGYWNNHAATAEMIDADGWLHTGDQVRIDDRGRICITGRLKDILVLSNGEKIPPADMESAICLDPLFEQALVVGEGQPCLAALVVLNADLWFGFAKELGLDPFERESLDDERLQKKVLARIQAQLHDFPGYARIRRVSLSLEPWTVEDGLVTPTLKTKRAKIIERYQPRIDKMYQQVQR</sequence>
<evidence type="ECO:0000259" key="3">
    <source>
        <dbReference type="Pfam" id="PF00501"/>
    </source>
</evidence>
<dbReference type="RefSeq" id="WP_132974225.1">
    <property type="nucleotide sequence ID" value="NZ_SMFX01000001.1"/>
</dbReference>
<dbReference type="Gene3D" id="3.40.50.12780">
    <property type="entry name" value="N-terminal domain of ligase-like"/>
    <property type="match status" value="1"/>
</dbReference>
<dbReference type="PANTHER" id="PTHR43272:SF33">
    <property type="entry name" value="AMP-BINDING DOMAIN-CONTAINING PROTEIN-RELATED"/>
    <property type="match status" value="1"/>
</dbReference>
<dbReference type="SUPFAM" id="SSF56801">
    <property type="entry name" value="Acetyl-CoA synthetase-like"/>
    <property type="match status" value="1"/>
</dbReference>
<dbReference type="InterPro" id="IPR042099">
    <property type="entry name" value="ANL_N_sf"/>
</dbReference>
<reference evidence="4 5" key="1">
    <citation type="submission" date="2019-03" db="EMBL/GenBank/DDBJ databases">
        <title>Genomic Encyclopedia of Type Strains, Phase IV (KMG-IV): sequencing the most valuable type-strain genomes for metagenomic binning, comparative biology and taxonomic classification.</title>
        <authorList>
            <person name="Goeker M."/>
        </authorList>
    </citation>
    <scope>NUCLEOTIDE SEQUENCE [LARGE SCALE GENOMIC DNA]</scope>
    <source>
        <strain evidence="4 5">DSM 19610</strain>
    </source>
</reference>
<dbReference type="Proteomes" id="UP000295707">
    <property type="component" value="Unassembled WGS sequence"/>
</dbReference>
<dbReference type="Pfam" id="PF23562">
    <property type="entry name" value="AMP-binding_C_3"/>
    <property type="match status" value="1"/>
</dbReference>
<keyword evidence="2" id="KW-0067">ATP-binding</keyword>
<evidence type="ECO:0000313" key="4">
    <source>
        <dbReference type="EMBL" id="TCK19500.1"/>
    </source>
</evidence>
<dbReference type="CDD" id="cd05907">
    <property type="entry name" value="VL_LC_FACS_like"/>
    <property type="match status" value="1"/>
</dbReference>
<dbReference type="EMBL" id="SMFX01000001">
    <property type="protein sequence ID" value="TCK19500.1"/>
    <property type="molecule type" value="Genomic_DNA"/>
</dbReference>
<evidence type="ECO:0000313" key="5">
    <source>
        <dbReference type="Proteomes" id="UP000295707"/>
    </source>
</evidence>
<dbReference type="PROSITE" id="PS00455">
    <property type="entry name" value="AMP_BINDING"/>
    <property type="match status" value="1"/>
</dbReference>
<dbReference type="Pfam" id="PF00501">
    <property type="entry name" value="AMP-binding"/>
    <property type="match status" value="1"/>
</dbReference>
<protein>
    <submittedName>
        <fullName evidence="4">Long-chain acyl-CoA synthetase</fullName>
    </submittedName>
</protein>
<dbReference type="AlphaFoldDB" id="A0A4R1HGT5"/>
<feature type="domain" description="AMP-dependent synthetase/ligase" evidence="3">
    <location>
        <begin position="22"/>
        <end position="436"/>
    </location>
</feature>
<gene>
    <name evidence="4" type="ORF">DFR30_2813</name>
</gene>
<comment type="caution">
    <text evidence="4">The sequence shown here is derived from an EMBL/GenBank/DDBJ whole genome shotgun (WGS) entry which is preliminary data.</text>
</comment>
<evidence type="ECO:0000256" key="1">
    <source>
        <dbReference type="ARBA" id="ARBA00022741"/>
    </source>
</evidence>
<proteinExistence type="predicted"/>
<dbReference type="InterPro" id="IPR000873">
    <property type="entry name" value="AMP-dep_synth/lig_dom"/>
</dbReference>
<keyword evidence="5" id="KW-1185">Reference proteome</keyword>
<dbReference type="GO" id="GO:0016020">
    <property type="term" value="C:membrane"/>
    <property type="evidence" value="ECO:0007669"/>
    <property type="project" value="TreeGrafter"/>
</dbReference>
<name>A0A4R1HGT5_9GAMM</name>